<protein>
    <recommendedName>
        <fullName evidence="2">C3H1-type domain-containing protein</fullName>
    </recommendedName>
</protein>
<dbReference type="PANTHER" id="PTHR37543">
    <property type="entry name" value="CCCH ZINC FINGER DNA BINDING PROTEIN (AFU_ORTHOLOGUE AFUA_5G12760)"/>
    <property type="match status" value="1"/>
</dbReference>
<dbReference type="PANTHER" id="PTHR37543:SF1">
    <property type="entry name" value="CCCH ZINC FINGER DNA BINDING PROTEIN (AFU_ORTHOLOGUE AFUA_5G12760)"/>
    <property type="match status" value="1"/>
</dbReference>
<name>A0A9P6HAF3_9AGAM</name>
<keyword evidence="1" id="KW-0862">Zinc</keyword>
<dbReference type="OrthoDB" id="2270193at2759"/>
<dbReference type="Proteomes" id="UP000736335">
    <property type="component" value="Unassembled WGS sequence"/>
</dbReference>
<dbReference type="InterPro" id="IPR057683">
    <property type="entry name" value="DUF7923"/>
</dbReference>
<evidence type="ECO:0000256" key="1">
    <source>
        <dbReference type="PROSITE-ProRule" id="PRU00723"/>
    </source>
</evidence>
<dbReference type="Pfam" id="PF25543">
    <property type="entry name" value="zf-CCCH_tandem"/>
    <property type="match status" value="1"/>
</dbReference>
<keyword evidence="1" id="KW-0479">Metal-binding</keyword>
<dbReference type="EMBL" id="WIUZ02000011">
    <property type="protein sequence ID" value="KAF9782859.1"/>
    <property type="molecule type" value="Genomic_DNA"/>
</dbReference>
<evidence type="ECO:0000313" key="4">
    <source>
        <dbReference type="Proteomes" id="UP000736335"/>
    </source>
</evidence>
<dbReference type="Gene3D" id="4.10.1000.10">
    <property type="entry name" value="Zinc finger, CCCH-type"/>
    <property type="match status" value="1"/>
</dbReference>
<evidence type="ECO:0000259" key="2">
    <source>
        <dbReference type="PROSITE" id="PS50103"/>
    </source>
</evidence>
<keyword evidence="1" id="KW-0863">Zinc-finger</keyword>
<keyword evidence="4" id="KW-1185">Reference proteome</keyword>
<feature type="domain" description="C3H1-type" evidence="2">
    <location>
        <begin position="405"/>
        <end position="433"/>
    </location>
</feature>
<dbReference type="InterPro" id="IPR057654">
    <property type="entry name" value="Znf-CCCH_tandem"/>
</dbReference>
<gene>
    <name evidence="3" type="ORF">BJ322DRAFT_178567</name>
</gene>
<comment type="caution">
    <text evidence="3">The sequence shown here is derived from an EMBL/GenBank/DDBJ whole genome shotgun (WGS) entry which is preliminary data.</text>
</comment>
<feature type="zinc finger region" description="C3H1-type" evidence="1">
    <location>
        <begin position="405"/>
        <end position="433"/>
    </location>
</feature>
<accession>A0A9P6HAF3</accession>
<feature type="domain" description="C3H1-type" evidence="2">
    <location>
        <begin position="366"/>
        <end position="393"/>
    </location>
</feature>
<dbReference type="AlphaFoldDB" id="A0A9P6HAF3"/>
<reference evidence="3" key="1">
    <citation type="journal article" date="2020" name="Nat. Commun.">
        <title>Large-scale genome sequencing of mycorrhizal fungi provides insights into the early evolution of symbiotic traits.</title>
        <authorList>
            <person name="Miyauchi S."/>
            <person name="Kiss E."/>
            <person name="Kuo A."/>
            <person name="Drula E."/>
            <person name="Kohler A."/>
            <person name="Sanchez-Garcia M."/>
            <person name="Morin E."/>
            <person name="Andreopoulos B."/>
            <person name="Barry K.W."/>
            <person name="Bonito G."/>
            <person name="Buee M."/>
            <person name="Carver A."/>
            <person name="Chen C."/>
            <person name="Cichocki N."/>
            <person name="Clum A."/>
            <person name="Culley D."/>
            <person name="Crous P.W."/>
            <person name="Fauchery L."/>
            <person name="Girlanda M."/>
            <person name="Hayes R.D."/>
            <person name="Keri Z."/>
            <person name="LaButti K."/>
            <person name="Lipzen A."/>
            <person name="Lombard V."/>
            <person name="Magnuson J."/>
            <person name="Maillard F."/>
            <person name="Murat C."/>
            <person name="Nolan M."/>
            <person name="Ohm R.A."/>
            <person name="Pangilinan J."/>
            <person name="Pereira M.F."/>
            <person name="Perotto S."/>
            <person name="Peter M."/>
            <person name="Pfister S."/>
            <person name="Riley R."/>
            <person name="Sitrit Y."/>
            <person name="Stielow J.B."/>
            <person name="Szollosi G."/>
            <person name="Zifcakova L."/>
            <person name="Stursova M."/>
            <person name="Spatafora J.W."/>
            <person name="Tedersoo L."/>
            <person name="Vaario L.M."/>
            <person name="Yamada A."/>
            <person name="Yan M."/>
            <person name="Wang P."/>
            <person name="Xu J."/>
            <person name="Bruns T."/>
            <person name="Baldrian P."/>
            <person name="Vilgalys R."/>
            <person name="Dunand C."/>
            <person name="Henrissat B."/>
            <person name="Grigoriev I.V."/>
            <person name="Hibbett D."/>
            <person name="Nagy L.G."/>
            <person name="Martin F.M."/>
        </authorList>
    </citation>
    <scope>NUCLEOTIDE SEQUENCE</scope>
    <source>
        <strain evidence="3">UH-Tt-Lm1</strain>
    </source>
</reference>
<dbReference type="Pfam" id="PF25540">
    <property type="entry name" value="DUF7923"/>
    <property type="match status" value="1"/>
</dbReference>
<sequence length="457" mass="50538">MSRDLEVFKKAYHRAEREIQEREAKFDCEKRVLNDKIQHLELMLLVPPSIQEIEAREKRVVVLIDGDGAIFLPSLIAEGKKGGHEAASRLTESIKAHLEPAKFQLHVYVFHNRRGLMNTLKRCGYPDAATMFDDFVVGFNQAAERFAMIDAGEIKEGSDHKMRAYLEDSIYSTQTLKILFGGCHDNGYISALNSYITSGHKDKLILLPGYADTAVGIEKLELPSLAIPNLFLAEKISQFHVQPMTDRNGAPTPPSSPGPPGLVHPSFVARSTTIHQSLKENHPVRRGSDPGTFNRTMMEGGGVSYKSAVQCGALVNGGDGYAKSNLNATRGSPLPLQMENADVAITGANDHGPPSRRINPRIPIWKHTPPPCTLFYLANCKFGSECQYGHDYLLTEDDYENIRINAKNNPCTAILKGEECPWGSKCVYGHVCPSAPRCPRHTIRKCKFSGEGMHTLG</sequence>
<organism evidence="3 4">
    <name type="scientific">Thelephora terrestris</name>
    <dbReference type="NCBI Taxonomy" id="56493"/>
    <lineage>
        <taxon>Eukaryota</taxon>
        <taxon>Fungi</taxon>
        <taxon>Dikarya</taxon>
        <taxon>Basidiomycota</taxon>
        <taxon>Agaricomycotina</taxon>
        <taxon>Agaricomycetes</taxon>
        <taxon>Thelephorales</taxon>
        <taxon>Thelephoraceae</taxon>
        <taxon>Thelephora</taxon>
    </lineage>
</organism>
<dbReference type="PROSITE" id="PS50103">
    <property type="entry name" value="ZF_C3H1"/>
    <property type="match status" value="2"/>
</dbReference>
<reference evidence="3" key="2">
    <citation type="submission" date="2020-11" db="EMBL/GenBank/DDBJ databases">
        <authorList>
            <consortium name="DOE Joint Genome Institute"/>
            <person name="Kuo A."/>
            <person name="Miyauchi S."/>
            <person name="Kiss E."/>
            <person name="Drula E."/>
            <person name="Kohler A."/>
            <person name="Sanchez-Garcia M."/>
            <person name="Andreopoulos B."/>
            <person name="Barry K.W."/>
            <person name="Bonito G."/>
            <person name="Buee M."/>
            <person name="Carver A."/>
            <person name="Chen C."/>
            <person name="Cichocki N."/>
            <person name="Clum A."/>
            <person name="Culley D."/>
            <person name="Crous P.W."/>
            <person name="Fauchery L."/>
            <person name="Girlanda M."/>
            <person name="Hayes R."/>
            <person name="Keri Z."/>
            <person name="Labutti K."/>
            <person name="Lipzen A."/>
            <person name="Lombard V."/>
            <person name="Magnuson J."/>
            <person name="Maillard F."/>
            <person name="Morin E."/>
            <person name="Murat C."/>
            <person name="Nolan M."/>
            <person name="Ohm R."/>
            <person name="Pangilinan J."/>
            <person name="Pereira M."/>
            <person name="Perotto S."/>
            <person name="Peter M."/>
            <person name="Riley R."/>
            <person name="Sitrit Y."/>
            <person name="Stielow B."/>
            <person name="Szollosi G."/>
            <person name="Zifcakova L."/>
            <person name="Stursova M."/>
            <person name="Spatafora J.W."/>
            <person name="Tedersoo L."/>
            <person name="Vaario L.-M."/>
            <person name="Yamada A."/>
            <person name="Yan M."/>
            <person name="Wang P."/>
            <person name="Xu J."/>
            <person name="Bruns T."/>
            <person name="Baldrian P."/>
            <person name="Vilgalys R."/>
            <person name="Henrissat B."/>
            <person name="Grigoriev I.V."/>
            <person name="Hibbett D."/>
            <person name="Nagy L.G."/>
            <person name="Martin F.M."/>
        </authorList>
    </citation>
    <scope>NUCLEOTIDE SEQUENCE</scope>
    <source>
        <strain evidence="3">UH-Tt-Lm1</strain>
    </source>
</reference>
<feature type="zinc finger region" description="C3H1-type" evidence="1">
    <location>
        <begin position="366"/>
        <end position="393"/>
    </location>
</feature>
<dbReference type="InterPro" id="IPR000571">
    <property type="entry name" value="Znf_CCCH"/>
</dbReference>
<evidence type="ECO:0000313" key="3">
    <source>
        <dbReference type="EMBL" id="KAF9782859.1"/>
    </source>
</evidence>
<dbReference type="GO" id="GO:0008270">
    <property type="term" value="F:zinc ion binding"/>
    <property type="evidence" value="ECO:0007669"/>
    <property type="project" value="UniProtKB-KW"/>
</dbReference>
<proteinExistence type="predicted"/>